<dbReference type="InterPro" id="IPR011989">
    <property type="entry name" value="ARM-like"/>
</dbReference>
<dbReference type="PANTHER" id="PTHR11139">
    <property type="entry name" value="ATAXIA TELANGIECTASIA MUTATED ATM -RELATED"/>
    <property type="match status" value="1"/>
</dbReference>
<dbReference type="GeneID" id="91085321"/>
<keyword evidence="8" id="KW-0418">Kinase</keyword>
<dbReference type="EMBL" id="CP143784">
    <property type="protein sequence ID" value="WVN85950.1"/>
    <property type="molecule type" value="Genomic_DNA"/>
</dbReference>
<dbReference type="PROSITE" id="PS51190">
    <property type="entry name" value="FATC"/>
    <property type="match status" value="1"/>
</dbReference>
<keyword evidence="9" id="KW-0067">ATP-binding</keyword>
<name>A0AAJ8LYK8_9TREE</name>
<dbReference type="GO" id="GO:0000723">
    <property type="term" value="P:telomere maintenance"/>
    <property type="evidence" value="ECO:0007669"/>
    <property type="project" value="TreeGrafter"/>
</dbReference>
<organism evidence="17 18">
    <name type="scientific">Cryptococcus depauperatus CBS 7841</name>
    <dbReference type="NCBI Taxonomy" id="1295531"/>
    <lineage>
        <taxon>Eukaryota</taxon>
        <taxon>Fungi</taxon>
        <taxon>Dikarya</taxon>
        <taxon>Basidiomycota</taxon>
        <taxon>Agaricomycotina</taxon>
        <taxon>Tremellomycetes</taxon>
        <taxon>Tremellales</taxon>
        <taxon>Cryptococcaceae</taxon>
        <taxon>Cryptococcus</taxon>
    </lineage>
</organism>
<reference evidence="17" key="3">
    <citation type="submission" date="2024-01" db="EMBL/GenBank/DDBJ databases">
        <authorList>
            <person name="Coelho M.A."/>
            <person name="David-Palma M."/>
            <person name="Shea T."/>
            <person name="Sun S."/>
            <person name="Cuomo C.A."/>
            <person name="Heitman J."/>
        </authorList>
    </citation>
    <scope>NUCLEOTIDE SEQUENCE</scope>
    <source>
        <strain evidence="17">CBS 7841</strain>
    </source>
</reference>
<evidence type="ECO:0000256" key="10">
    <source>
        <dbReference type="ARBA" id="ARBA00023204"/>
    </source>
</evidence>
<dbReference type="SMART" id="SM01343">
    <property type="entry name" value="FATC"/>
    <property type="match status" value="1"/>
</dbReference>
<reference evidence="17" key="1">
    <citation type="submission" date="2016-06" db="EMBL/GenBank/DDBJ databases">
        <authorList>
            <person name="Cuomo C."/>
            <person name="Litvintseva A."/>
            <person name="Heitman J."/>
            <person name="Chen Y."/>
            <person name="Sun S."/>
            <person name="Springer D."/>
            <person name="Dromer F."/>
            <person name="Young S."/>
            <person name="Zeng Q."/>
            <person name="Chapman S."/>
            <person name="Gujja S."/>
            <person name="Saif S."/>
            <person name="Birren B."/>
        </authorList>
    </citation>
    <scope>NUCLEOTIDE SEQUENCE</scope>
    <source>
        <strain evidence="17">CBS 7841</strain>
    </source>
</reference>
<dbReference type="GO" id="GO:0005634">
    <property type="term" value="C:nucleus"/>
    <property type="evidence" value="ECO:0007669"/>
    <property type="project" value="UniProtKB-SubCell"/>
</dbReference>
<dbReference type="PROSITE" id="PS00916">
    <property type="entry name" value="PI3_4_KINASE_2"/>
    <property type="match status" value="1"/>
</dbReference>
<feature type="domain" description="PI3K/PI4K catalytic" evidence="14">
    <location>
        <begin position="1780"/>
        <end position="2093"/>
    </location>
</feature>
<dbReference type="GO" id="GO:0000077">
    <property type="term" value="P:DNA damage checkpoint signaling"/>
    <property type="evidence" value="ECO:0007669"/>
    <property type="project" value="TreeGrafter"/>
</dbReference>
<comment type="subcellular location">
    <subcellularLocation>
        <location evidence="1">Nucleus</location>
    </subcellularLocation>
</comment>
<protein>
    <recommendedName>
        <fullName evidence="3">non-specific serine/threonine protein kinase</fullName>
        <ecNumber evidence="3">2.7.11.1</ecNumber>
    </recommendedName>
</protein>
<dbReference type="InterPro" id="IPR003152">
    <property type="entry name" value="FATC_dom"/>
</dbReference>
<dbReference type="GO" id="GO:0006281">
    <property type="term" value="P:DNA repair"/>
    <property type="evidence" value="ECO:0007669"/>
    <property type="project" value="UniProtKB-KW"/>
</dbReference>
<dbReference type="GO" id="GO:0005524">
    <property type="term" value="F:ATP binding"/>
    <property type="evidence" value="ECO:0007669"/>
    <property type="project" value="UniProtKB-KW"/>
</dbReference>
<dbReference type="PROSITE" id="PS50290">
    <property type="entry name" value="PI3_4_KINASE_3"/>
    <property type="match status" value="1"/>
</dbReference>
<evidence type="ECO:0000313" key="17">
    <source>
        <dbReference type="EMBL" id="WVN85950.1"/>
    </source>
</evidence>
<dbReference type="InterPro" id="IPR014009">
    <property type="entry name" value="PIK_FAT"/>
</dbReference>
<keyword evidence="7" id="KW-0227">DNA damage</keyword>
<dbReference type="Gene3D" id="3.30.1010.10">
    <property type="entry name" value="Phosphatidylinositol 3-kinase Catalytic Subunit, Chain A, domain 4"/>
    <property type="match status" value="1"/>
</dbReference>
<dbReference type="Pfam" id="PF02260">
    <property type="entry name" value="FATC"/>
    <property type="match status" value="1"/>
</dbReference>
<accession>A0AAJ8LYK8</accession>
<dbReference type="InterPro" id="IPR036940">
    <property type="entry name" value="PI3/4_kinase_cat_sf"/>
</dbReference>
<evidence type="ECO:0000256" key="4">
    <source>
        <dbReference type="ARBA" id="ARBA00022527"/>
    </source>
</evidence>
<keyword evidence="10" id="KW-0234">DNA repair</keyword>
<keyword evidence="18" id="KW-1185">Reference proteome</keyword>
<evidence type="ECO:0000256" key="1">
    <source>
        <dbReference type="ARBA" id="ARBA00004123"/>
    </source>
</evidence>
<dbReference type="InterPro" id="IPR056802">
    <property type="entry name" value="ATR-like_M-HEAT"/>
</dbReference>
<evidence type="ECO:0000259" key="14">
    <source>
        <dbReference type="PROSITE" id="PS50290"/>
    </source>
</evidence>
<evidence type="ECO:0000256" key="12">
    <source>
        <dbReference type="ARBA" id="ARBA00047899"/>
    </source>
</evidence>
<feature type="domain" description="FAT" evidence="15">
    <location>
        <begin position="1251"/>
        <end position="1777"/>
    </location>
</feature>
<dbReference type="Pfam" id="PF00454">
    <property type="entry name" value="PI3_PI4_kinase"/>
    <property type="match status" value="1"/>
</dbReference>
<dbReference type="GO" id="GO:0005694">
    <property type="term" value="C:chromosome"/>
    <property type="evidence" value="ECO:0007669"/>
    <property type="project" value="TreeGrafter"/>
</dbReference>
<reference evidence="17" key="2">
    <citation type="journal article" date="2022" name="Elife">
        <title>Obligate sexual reproduction of a homothallic fungus closely related to the Cryptococcus pathogenic species complex.</title>
        <authorList>
            <person name="Passer A.R."/>
            <person name="Clancey S.A."/>
            <person name="Shea T."/>
            <person name="David-Palma M."/>
            <person name="Averette A.F."/>
            <person name="Boekhout T."/>
            <person name="Porcel B.M."/>
            <person name="Nowrousian M."/>
            <person name="Cuomo C.A."/>
            <person name="Sun S."/>
            <person name="Heitman J."/>
            <person name="Coelho M.A."/>
        </authorList>
    </citation>
    <scope>NUCLEOTIDE SEQUENCE</scope>
    <source>
        <strain evidence="17">CBS 7841</strain>
    </source>
</reference>
<dbReference type="InterPro" id="IPR012993">
    <property type="entry name" value="UME"/>
</dbReference>
<evidence type="ECO:0000313" key="18">
    <source>
        <dbReference type="Proteomes" id="UP000094043"/>
    </source>
</evidence>
<dbReference type="Pfam" id="PF08064">
    <property type="entry name" value="UME"/>
    <property type="match status" value="1"/>
</dbReference>
<evidence type="ECO:0000256" key="9">
    <source>
        <dbReference type="ARBA" id="ARBA00022840"/>
    </source>
</evidence>
<dbReference type="InterPro" id="IPR050517">
    <property type="entry name" value="DDR_Repair_Kinase"/>
</dbReference>
<evidence type="ECO:0000256" key="3">
    <source>
        <dbReference type="ARBA" id="ARBA00012513"/>
    </source>
</evidence>
<gene>
    <name evidence="17" type="ORF">L203_101107</name>
</gene>
<evidence type="ECO:0000256" key="8">
    <source>
        <dbReference type="ARBA" id="ARBA00022777"/>
    </source>
</evidence>
<proteinExistence type="inferred from homology"/>
<dbReference type="SUPFAM" id="SSF56112">
    <property type="entry name" value="Protein kinase-like (PK-like)"/>
    <property type="match status" value="1"/>
</dbReference>
<evidence type="ECO:0000256" key="7">
    <source>
        <dbReference type="ARBA" id="ARBA00022763"/>
    </source>
</evidence>
<feature type="domain" description="FATC" evidence="16">
    <location>
        <begin position="2069"/>
        <end position="2101"/>
    </location>
</feature>
<dbReference type="InterPro" id="IPR057564">
    <property type="entry name" value="HEAT_ATR"/>
</dbReference>
<dbReference type="Pfam" id="PF02259">
    <property type="entry name" value="FAT"/>
    <property type="match status" value="1"/>
</dbReference>
<dbReference type="InterPro" id="IPR003151">
    <property type="entry name" value="PIK-rel_kinase_FAT"/>
</dbReference>
<dbReference type="PANTHER" id="PTHR11139:SF125">
    <property type="entry name" value="SERINE_THREONINE-PROTEIN KINASE MEC1"/>
    <property type="match status" value="1"/>
</dbReference>
<evidence type="ECO:0000256" key="5">
    <source>
        <dbReference type="ARBA" id="ARBA00022679"/>
    </source>
</evidence>
<dbReference type="EC" id="2.7.11.1" evidence="3"/>
<dbReference type="InterPro" id="IPR011009">
    <property type="entry name" value="Kinase-like_dom_sf"/>
</dbReference>
<keyword evidence="6" id="KW-0547">Nucleotide-binding</keyword>
<dbReference type="Gene3D" id="1.25.10.10">
    <property type="entry name" value="Leucine-rich Repeat Variant"/>
    <property type="match status" value="1"/>
</dbReference>
<dbReference type="SMART" id="SM00146">
    <property type="entry name" value="PI3Kc"/>
    <property type="match status" value="1"/>
</dbReference>
<keyword evidence="5" id="KW-0808">Transferase</keyword>
<dbReference type="GO" id="GO:0004674">
    <property type="term" value="F:protein serine/threonine kinase activity"/>
    <property type="evidence" value="ECO:0007669"/>
    <property type="project" value="UniProtKB-KW"/>
</dbReference>
<dbReference type="InterPro" id="IPR000403">
    <property type="entry name" value="PI3/4_kinase_cat_dom"/>
</dbReference>
<evidence type="ECO:0000259" key="16">
    <source>
        <dbReference type="PROSITE" id="PS51190"/>
    </source>
</evidence>
<comment type="similarity">
    <text evidence="2">Belongs to the PI3/PI4-kinase family. ATM subfamily.</text>
</comment>
<comment type="catalytic activity">
    <reaction evidence="12">
        <text>L-threonyl-[protein] + ATP = O-phospho-L-threonyl-[protein] + ADP + H(+)</text>
        <dbReference type="Rhea" id="RHEA:46608"/>
        <dbReference type="Rhea" id="RHEA-COMP:11060"/>
        <dbReference type="Rhea" id="RHEA-COMP:11605"/>
        <dbReference type="ChEBI" id="CHEBI:15378"/>
        <dbReference type="ChEBI" id="CHEBI:30013"/>
        <dbReference type="ChEBI" id="CHEBI:30616"/>
        <dbReference type="ChEBI" id="CHEBI:61977"/>
        <dbReference type="ChEBI" id="CHEBI:456216"/>
        <dbReference type="EC" id="2.7.11.1"/>
    </reaction>
</comment>
<keyword evidence="4" id="KW-0723">Serine/threonine-protein kinase</keyword>
<dbReference type="Pfam" id="PF23593">
    <property type="entry name" value="HEAT_ATR"/>
    <property type="match status" value="1"/>
</dbReference>
<dbReference type="InterPro" id="IPR018936">
    <property type="entry name" value="PI3/4_kinase_CS"/>
</dbReference>
<dbReference type="KEGG" id="cdep:91085321"/>
<evidence type="ECO:0000256" key="2">
    <source>
        <dbReference type="ARBA" id="ARBA00010769"/>
    </source>
</evidence>
<dbReference type="SMART" id="SM00802">
    <property type="entry name" value="UME"/>
    <property type="match status" value="1"/>
</dbReference>
<dbReference type="Proteomes" id="UP000094043">
    <property type="component" value="Chromosome 1"/>
</dbReference>
<keyword evidence="11" id="KW-0539">Nucleus</keyword>
<evidence type="ECO:0000256" key="13">
    <source>
        <dbReference type="ARBA" id="ARBA00048679"/>
    </source>
</evidence>
<dbReference type="CDD" id="cd00892">
    <property type="entry name" value="PIKKc_ATR"/>
    <property type="match status" value="1"/>
</dbReference>
<dbReference type="Pfam" id="PF25030">
    <property type="entry name" value="M-HEAT_ATR"/>
    <property type="match status" value="1"/>
</dbReference>
<dbReference type="Gene3D" id="1.10.1070.11">
    <property type="entry name" value="Phosphatidylinositol 3-/4-kinase, catalytic domain"/>
    <property type="match status" value="1"/>
</dbReference>
<dbReference type="RefSeq" id="XP_066066650.1">
    <property type="nucleotide sequence ID" value="XM_066210553.1"/>
</dbReference>
<dbReference type="InterPro" id="IPR016024">
    <property type="entry name" value="ARM-type_fold"/>
</dbReference>
<evidence type="ECO:0000256" key="11">
    <source>
        <dbReference type="ARBA" id="ARBA00023242"/>
    </source>
</evidence>
<comment type="catalytic activity">
    <reaction evidence="13">
        <text>L-seryl-[protein] + ATP = O-phospho-L-seryl-[protein] + ADP + H(+)</text>
        <dbReference type="Rhea" id="RHEA:17989"/>
        <dbReference type="Rhea" id="RHEA-COMP:9863"/>
        <dbReference type="Rhea" id="RHEA-COMP:11604"/>
        <dbReference type="ChEBI" id="CHEBI:15378"/>
        <dbReference type="ChEBI" id="CHEBI:29999"/>
        <dbReference type="ChEBI" id="CHEBI:30616"/>
        <dbReference type="ChEBI" id="CHEBI:83421"/>
        <dbReference type="ChEBI" id="CHEBI:456216"/>
        <dbReference type="EC" id="2.7.11.1"/>
    </reaction>
</comment>
<sequence>MALDGSQYDIENADLQALLPQLLREGLTPSGAHQGQSSPGDLVQVLLEHCILKPLSLSRPVNPQHAKYTLAIIKRQASLASRFLLNTFEQAPFYQWLLPRLILIASAVTAQELSVDTLDTIVYLIQTLGRDLPDDEDTWAKGPSRATKILEHLISFCQGGESSLFEFSDVPNDCLSLFMVVSVVVQLDLPFSQPFLLAACNLLSEASRLVQTSEVQVAYAQAVNTALQYHRSEGLLKACSFLANISAVDSQTGNEQLKLFYDRVKMVHEYLRSEVWWTLYRRVDTLSIRDDYIGFPAIVHLMTPILPRLSIHVIHELLGRDIIEGWMKEATKLRDETGDSTKLSYLRNHQNPNEAKLSMKRKRTDDTESLHEKLNQIFPGFPQEGNVVETLLQQSLAQGHQHPPLDSPQQFPANVLNLWFKIGVTNLNMMNNLNRILTHIPRSSITSVMQQSIKGDILDSIFKGLKSRERPVRVASGRALSLLFGAQNIYNDPEAADKNQRHLINLVSTLLKVPFTGEIAIFILGDFGRQAQSNILCLILQLLLKQLGSPCTPLRSLAFTELINLAKHHHKTPYTLLSPFIESISVLLAENVCSPEMVSETMQFIGSTRQNFFQTTLQHTLPALVLLRNYDALQQIASITKNSLGMLLVDNMPYILGHLFLHPQQTSTSLSFFVKLFHKVTVSTRNPPPSITVETLMTACMVDFIVILVVELGDQDKTIKKAAKTALNRAREIQCPSSADLGAFLKPYMLGVISQINDMLHDVLGRKTVESKRKIIRSLGALIRLVGDSMASFSPQIMASLQSTLSIKELRQETLNTWATFTFTLKYADVGPFVGRTTGALVANWPTFDKEAKAVAVGIINEIADNAKDLSQFVQEIVGMDHIPELRHAASLLTSQRKKGTISDQISRILDRVASKNEAISTASMNELMLFLLNHQNDVLSLAQGDTFAPITARLMSTLFSAAVRDGDFQKLRDLSYECMAIVGALDPDRLGFHTESGTVTLASNFADHQESLNFAIHLVRDLLVDAFRATNDTKHQTHLAYAIQELLKFCGFSLHVIHSVNQVDATVRDRWQSLPKDQLETLTPLLGSRFSMTYGDIRTFSYPIYSSAPTYREWLQRWATDLIGKIMLTEGTDRTITDSKAVFGVFRGVLRNQDVTVAHHILPHLVLNVLLSGVPEYSEEICLEINTVLQDQVHPRGPADRRFLSAQVIFDLMDHLSKWLRLQRVDNAQLERRGRSKIIEGVLSSIETELMAHAALQSRAYARSLRSFEERIVQLKSDKKDNTELQTYYERLHQIYAELDEPDGMEGVSAYVISPSLEHQIREHESTGRWTSAQSCWEVRLQQSPDDVTLHVGLLKYTLRTHIRGVISRRPDWSTELAPFAAEAAWIIGDWDTVRQVGVDCPPIGQALLALHENGDLASVLAHVRRDIGSGITGKGYSSMYESLLQLHLTHEVSMIYKAKLVIETTPRGINRNRVVQEAVRRLNESLDARFHTTSPAFRTREAILSIRRTAYGLMNTPSLNSEIGDAWILSSKIARKAGYEQTAYSATLQSKEADAPFAFVQQAKLRRAQGSVFKALTDLENTLSPMRKEYPGTQMTEYEKAAWGKNLAKAVLLVARWANETDRFEPNEIITRYTEAISLCDNLESPYYHLGHYYDTISSDSVPKLQCHYHTCHYYALALKHGVKYIYQTMPRMLTLWLDIGEVKDGKKNNDVARFLKKIHRIIQDCAENLPAYQIVSRIVHPNRDVFKILRGIMSRVIMDYPQQALWPMRSPRSSNNVDDRVEIMPSLQRPKKLVFIGNDGRKYSFLCKPHDDLRKDARLMDLNTMINKLLKSASESRRRQLFMPLNEECGLLEWVSNTHALKSILEKGYARHGRKIFHNDIYGAIESARSRNPESLTKIFKETVLPRYQPTVFHEWFLSTWPEPSAWLASRLAYSRTLAVMSMIGYVLGLGDRHGENILFDGLSGDTVHVDLNCLFDKGKTFEIPERVPFRLTHNMVDALGVTGVEEITMDILRSNSDSLMSVLEAFVHDPLVEWARISDKDIRNSADRNLQPIKRKLRGIMDEGTIVSIPSQVDALIKQATSPALLGAMYVGWASWL</sequence>
<evidence type="ECO:0000256" key="6">
    <source>
        <dbReference type="ARBA" id="ARBA00022741"/>
    </source>
</evidence>
<dbReference type="SUPFAM" id="SSF48371">
    <property type="entry name" value="ARM repeat"/>
    <property type="match status" value="1"/>
</dbReference>
<dbReference type="PROSITE" id="PS51189">
    <property type="entry name" value="FAT"/>
    <property type="match status" value="1"/>
</dbReference>
<evidence type="ECO:0000259" key="15">
    <source>
        <dbReference type="PROSITE" id="PS51189"/>
    </source>
</evidence>